<organism evidence="1 2">
    <name type="scientific">Winogradskyella pacifica</name>
    <dbReference type="NCBI Taxonomy" id="664642"/>
    <lineage>
        <taxon>Bacteria</taxon>
        <taxon>Pseudomonadati</taxon>
        <taxon>Bacteroidota</taxon>
        <taxon>Flavobacteriia</taxon>
        <taxon>Flavobacteriales</taxon>
        <taxon>Flavobacteriaceae</taxon>
        <taxon>Winogradskyella</taxon>
    </lineage>
</organism>
<keyword evidence="2" id="KW-1185">Reference proteome</keyword>
<name>A0A3D9MDT7_9FLAO</name>
<dbReference type="OrthoDB" id="912496at2"/>
<dbReference type="RefSeq" id="WP_115810863.1">
    <property type="nucleotide sequence ID" value="NZ_QREI01000005.1"/>
</dbReference>
<proteinExistence type="predicted"/>
<sequence length="477" mass="55200">MIKRYIQILVLLLSFNLPSQELVLSFKNEDLSRRTSKDSYTLTNTKSNDLALIIVERKIIAAYLFNSEFKEVQKFETSNIKSKYNEVLGYRVGSNTYHVLYTNNNYSKFAILHLDFNSKTSYSTEIDLNLNKGEVFLDAINYHNELYVLSGDNASTLTLRQLNPNNTFGVIKTFVLEEISEDTSLISSKYAIGAFILSGYESRNITKIDPRTPSSIERASRTNKLYQDKETLYLTFDINEDATIFYTLNLEELDLKVKTYPYPKPRINDSFKKFNSFIFEKNIYQIASSKDEMAFEIKDFDGHPINNYYLNRDMTINFKNSPIIQEGATAIPFINTRKFEQTSKYLRKISAGNLGINVHFSNELFYITLGGYQEINTGGISPIVSTPAMTSGGFISFNPTFHNYNYYTATKSTFFNTILDSNFKHVKGEIKENSFDKITEYKKDKPYLTAEDIFYYNNELYFSAFNLKESEYNLIKF</sequence>
<comment type="caution">
    <text evidence="1">The sequence shown here is derived from an EMBL/GenBank/DDBJ whole genome shotgun (WGS) entry which is preliminary data.</text>
</comment>
<dbReference type="EMBL" id="QREI01000005">
    <property type="protein sequence ID" value="REE17058.1"/>
    <property type="molecule type" value="Genomic_DNA"/>
</dbReference>
<protein>
    <submittedName>
        <fullName evidence="1">Uncharacterized protein</fullName>
    </submittedName>
</protein>
<dbReference type="AlphaFoldDB" id="A0A3D9MDT7"/>
<evidence type="ECO:0000313" key="2">
    <source>
        <dbReference type="Proteomes" id="UP000256919"/>
    </source>
</evidence>
<accession>A0A3D9MDT7</accession>
<reference evidence="1 2" key="1">
    <citation type="submission" date="2018-07" db="EMBL/GenBank/DDBJ databases">
        <title>Genomic Encyclopedia of Type Strains, Phase III (KMG-III): the genomes of soil and plant-associated and newly described type strains.</title>
        <authorList>
            <person name="Whitman W."/>
        </authorList>
    </citation>
    <scope>NUCLEOTIDE SEQUENCE [LARGE SCALE GENOMIC DNA]</scope>
    <source>
        <strain evidence="1 2">CECT 7948</strain>
    </source>
</reference>
<evidence type="ECO:0000313" key="1">
    <source>
        <dbReference type="EMBL" id="REE17058.1"/>
    </source>
</evidence>
<dbReference type="Proteomes" id="UP000256919">
    <property type="component" value="Unassembled WGS sequence"/>
</dbReference>
<gene>
    <name evidence="1" type="ORF">DFQ09_105272</name>
</gene>